<dbReference type="SUPFAM" id="SSF55874">
    <property type="entry name" value="ATPase domain of HSP90 chaperone/DNA topoisomerase II/histidine kinase"/>
    <property type="match status" value="1"/>
</dbReference>
<dbReference type="CDD" id="cd00130">
    <property type="entry name" value="PAS"/>
    <property type="match status" value="1"/>
</dbReference>
<dbReference type="EMBL" id="VOEJ01000003">
    <property type="protein sequence ID" value="TWR29592.1"/>
    <property type="molecule type" value="Genomic_DNA"/>
</dbReference>
<evidence type="ECO:0000313" key="9">
    <source>
        <dbReference type="Proteomes" id="UP000320042"/>
    </source>
</evidence>
<dbReference type="PROSITE" id="PS50109">
    <property type="entry name" value="HIS_KIN"/>
    <property type="match status" value="1"/>
</dbReference>
<evidence type="ECO:0000259" key="6">
    <source>
        <dbReference type="PROSITE" id="PS50109"/>
    </source>
</evidence>
<dbReference type="InterPro" id="IPR005467">
    <property type="entry name" value="His_kinase_dom"/>
</dbReference>
<dbReference type="InterPro" id="IPR035965">
    <property type="entry name" value="PAS-like_dom_sf"/>
</dbReference>
<evidence type="ECO:0000313" key="8">
    <source>
        <dbReference type="EMBL" id="TWR29592.1"/>
    </source>
</evidence>
<organism evidence="8 9">
    <name type="scientific">Mucilaginibacter pallidiroseus</name>
    <dbReference type="NCBI Taxonomy" id="2599295"/>
    <lineage>
        <taxon>Bacteria</taxon>
        <taxon>Pseudomonadati</taxon>
        <taxon>Bacteroidota</taxon>
        <taxon>Sphingobacteriia</taxon>
        <taxon>Sphingobacteriales</taxon>
        <taxon>Sphingobacteriaceae</taxon>
        <taxon>Mucilaginibacter</taxon>
    </lineage>
</organism>
<dbReference type="SUPFAM" id="SSF55785">
    <property type="entry name" value="PYP-like sensor domain (PAS domain)"/>
    <property type="match status" value="1"/>
</dbReference>
<accession>A0A563UE13</accession>
<dbReference type="InterPro" id="IPR000014">
    <property type="entry name" value="PAS"/>
</dbReference>
<evidence type="ECO:0000256" key="3">
    <source>
        <dbReference type="ARBA" id="ARBA00022553"/>
    </source>
</evidence>
<dbReference type="PROSITE" id="PS50112">
    <property type="entry name" value="PAS"/>
    <property type="match status" value="1"/>
</dbReference>
<dbReference type="InterPro" id="IPR013655">
    <property type="entry name" value="PAS_fold_3"/>
</dbReference>
<dbReference type="Proteomes" id="UP000320042">
    <property type="component" value="Unassembled WGS sequence"/>
</dbReference>
<dbReference type="Gene3D" id="3.30.450.20">
    <property type="entry name" value="PAS domain"/>
    <property type="match status" value="1"/>
</dbReference>
<reference evidence="8 9" key="1">
    <citation type="submission" date="2019-07" db="EMBL/GenBank/DDBJ databases">
        <authorList>
            <person name="Kim J."/>
        </authorList>
    </citation>
    <scope>NUCLEOTIDE SEQUENCE [LARGE SCALE GENOMIC DNA]</scope>
    <source>
        <strain evidence="9">dk17</strain>
    </source>
</reference>
<comment type="caution">
    <text evidence="8">The sequence shown here is derived from an EMBL/GenBank/DDBJ whole genome shotgun (WGS) entry which is preliminary data.</text>
</comment>
<dbReference type="InterPro" id="IPR036890">
    <property type="entry name" value="HATPase_C_sf"/>
</dbReference>
<dbReference type="Gene3D" id="3.30.565.10">
    <property type="entry name" value="Histidine kinase-like ATPase, C-terminal domain"/>
    <property type="match status" value="1"/>
</dbReference>
<evidence type="ECO:0000259" key="7">
    <source>
        <dbReference type="PROSITE" id="PS50112"/>
    </source>
</evidence>
<proteinExistence type="predicted"/>
<name>A0A563UE13_9SPHI</name>
<protein>
    <recommendedName>
        <fullName evidence="2">histidine kinase</fullName>
        <ecNumber evidence="2">2.7.13.3</ecNumber>
    </recommendedName>
</protein>
<keyword evidence="5" id="KW-0418">Kinase</keyword>
<evidence type="ECO:0000256" key="1">
    <source>
        <dbReference type="ARBA" id="ARBA00000085"/>
    </source>
</evidence>
<dbReference type="RefSeq" id="WP_146381147.1">
    <property type="nucleotide sequence ID" value="NZ_VOEJ01000003.1"/>
</dbReference>
<feature type="domain" description="Histidine kinase" evidence="6">
    <location>
        <begin position="151"/>
        <end position="364"/>
    </location>
</feature>
<dbReference type="InterPro" id="IPR052162">
    <property type="entry name" value="Sensor_kinase/Photoreceptor"/>
</dbReference>
<dbReference type="PANTHER" id="PTHR43304">
    <property type="entry name" value="PHYTOCHROME-LIKE PROTEIN CPH1"/>
    <property type="match status" value="1"/>
</dbReference>
<dbReference type="NCBIfam" id="TIGR00229">
    <property type="entry name" value="sensory_box"/>
    <property type="match status" value="1"/>
</dbReference>
<keyword evidence="3" id="KW-0597">Phosphoprotein</keyword>
<dbReference type="SUPFAM" id="SSF47384">
    <property type="entry name" value="Homodimeric domain of signal transducing histidine kinase"/>
    <property type="match status" value="1"/>
</dbReference>
<comment type="catalytic activity">
    <reaction evidence="1">
        <text>ATP + protein L-histidine = ADP + protein N-phospho-L-histidine.</text>
        <dbReference type="EC" id="2.7.13.3"/>
    </reaction>
</comment>
<dbReference type="InterPro" id="IPR004358">
    <property type="entry name" value="Sig_transdc_His_kin-like_C"/>
</dbReference>
<dbReference type="Pfam" id="PF02518">
    <property type="entry name" value="HATPase_c"/>
    <property type="match status" value="1"/>
</dbReference>
<dbReference type="InterPro" id="IPR036097">
    <property type="entry name" value="HisK_dim/P_sf"/>
</dbReference>
<keyword evidence="9" id="KW-1185">Reference proteome</keyword>
<sequence>MSAVLQEYFDKDLFSLERFFEVTADLMCIAGYDGYFRRINPAVSKLLGYSEEELFARPISDFIYCEDKMLTAVNRQLLVNDVPLINYENRYVKKNGEIVWLSWTSMPVKEEKVVYAIAKDVTHKKKQDHDRNLLIKELTVINRELKQLTYGASHDMRSPVNNLLMIFGMLNVNKIEDKNTVEFINVLRQATEDLKDTLNNYLDDMASARTSHNNPMQVSFAESLETVKRSLSALIINSGTQINANFKCAPGVAFNKVYMDSIFLNMISNSIKYARPGHPPVINISSVCQDGVCQLTFSDNGIGFDMDKVHDKLFGLQQTFHDHDDSKGIGLYLVHSYVTNLGGQISAHSEVNKGTTFTITFKKD</sequence>
<dbReference type="Pfam" id="PF08447">
    <property type="entry name" value="PAS_3"/>
    <property type="match status" value="1"/>
</dbReference>
<dbReference type="InterPro" id="IPR003661">
    <property type="entry name" value="HisK_dim/P_dom"/>
</dbReference>
<dbReference type="CDD" id="cd00082">
    <property type="entry name" value="HisKA"/>
    <property type="match status" value="1"/>
</dbReference>
<dbReference type="OrthoDB" id="1522284at2"/>
<dbReference type="PANTHER" id="PTHR43304:SF1">
    <property type="entry name" value="PAC DOMAIN-CONTAINING PROTEIN"/>
    <property type="match status" value="1"/>
</dbReference>
<dbReference type="EC" id="2.7.13.3" evidence="2"/>
<evidence type="ECO:0000256" key="4">
    <source>
        <dbReference type="ARBA" id="ARBA00022679"/>
    </source>
</evidence>
<evidence type="ECO:0000256" key="2">
    <source>
        <dbReference type="ARBA" id="ARBA00012438"/>
    </source>
</evidence>
<dbReference type="AlphaFoldDB" id="A0A563UE13"/>
<keyword evidence="4" id="KW-0808">Transferase</keyword>
<dbReference type="PRINTS" id="PR00344">
    <property type="entry name" value="BCTRLSENSOR"/>
</dbReference>
<gene>
    <name evidence="8" type="ORF">FPZ43_06920</name>
</gene>
<dbReference type="SMART" id="SM00091">
    <property type="entry name" value="PAS"/>
    <property type="match status" value="1"/>
</dbReference>
<dbReference type="InterPro" id="IPR003594">
    <property type="entry name" value="HATPase_dom"/>
</dbReference>
<evidence type="ECO:0000256" key="5">
    <source>
        <dbReference type="ARBA" id="ARBA00022777"/>
    </source>
</evidence>
<dbReference type="SMART" id="SM00387">
    <property type="entry name" value="HATPase_c"/>
    <property type="match status" value="1"/>
</dbReference>
<dbReference type="GO" id="GO:0000155">
    <property type="term" value="F:phosphorelay sensor kinase activity"/>
    <property type="evidence" value="ECO:0007669"/>
    <property type="project" value="InterPro"/>
</dbReference>
<feature type="domain" description="PAS" evidence="7">
    <location>
        <begin position="12"/>
        <end position="68"/>
    </location>
</feature>
<dbReference type="Gene3D" id="1.10.287.130">
    <property type="match status" value="1"/>
</dbReference>